<evidence type="ECO:0000256" key="5">
    <source>
        <dbReference type="ARBA" id="ARBA00023040"/>
    </source>
</evidence>
<proteinExistence type="predicted"/>
<dbReference type="PANTHER" id="PTHR24230:SF158">
    <property type="entry name" value="G-PROTEIN COUPLED RECEPTORS FAMILY 1 PROFILE DOMAIN-CONTAINING PROTEIN"/>
    <property type="match status" value="1"/>
</dbReference>
<evidence type="ECO:0000313" key="11">
    <source>
        <dbReference type="EMBL" id="CAG5104325.1"/>
    </source>
</evidence>
<dbReference type="Gene3D" id="1.20.1070.10">
    <property type="entry name" value="Rhodopsin 7-helix transmembrane proteins"/>
    <property type="match status" value="1"/>
</dbReference>
<dbReference type="CDD" id="cd00637">
    <property type="entry name" value="7tm_classA_rhodopsin-like"/>
    <property type="match status" value="1"/>
</dbReference>
<dbReference type="EMBL" id="OU015566">
    <property type="protein sequence ID" value="CAG5104325.1"/>
    <property type="molecule type" value="Genomic_DNA"/>
</dbReference>
<evidence type="ECO:0000256" key="7">
    <source>
        <dbReference type="ARBA" id="ARBA00023170"/>
    </source>
</evidence>
<keyword evidence="3 9" id="KW-0812">Transmembrane</keyword>
<evidence type="ECO:0000256" key="4">
    <source>
        <dbReference type="ARBA" id="ARBA00022989"/>
    </source>
</evidence>
<dbReference type="InterPro" id="IPR000276">
    <property type="entry name" value="GPCR_Rhodpsn"/>
</dbReference>
<evidence type="ECO:0000256" key="3">
    <source>
        <dbReference type="ARBA" id="ARBA00022692"/>
    </source>
</evidence>
<gene>
    <name evidence="11" type="ORF">OKIOD_LOCUS9963</name>
</gene>
<feature type="transmembrane region" description="Helical" evidence="9">
    <location>
        <begin position="167"/>
        <end position="190"/>
    </location>
</feature>
<feature type="transmembrane region" description="Helical" evidence="9">
    <location>
        <begin position="282"/>
        <end position="307"/>
    </location>
</feature>
<evidence type="ECO:0000256" key="6">
    <source>
        <dbReference type="ARBA" id="ARBA00023136"/>
    </source>
</evidence>
<dbReference type="SUPFAM" id="SSF81321">
    <property type="entry name" value="Family A G protein-coupled receptor-like"/>
    <property type="match status" value="1"/>
</dbReference>
<dbReference type="PRINTS" id="PR00237">
    <property type="entry name" value="GPCRRHODOPSN"/>
</dbReference>
<feature type="transmembrane region" description="Helical" evidence="9">
    <location>
        <begin position="328"/>
        <end position="353"/>
    </location>
</feature>
<reference evidence="11 12" key="1">
    <citation type="submission" date="2021-04" db="EMBL/GenBank/DDBJ databases">
        <authorList>
            <person name="Bliznina A."/>
        </authorList>
    </citation>
    <scope>NUCLEOTIDE SEQUENCE [LARGE SCALE GENOMIC DNA]</scope>
</reference>
<protein>
    <submittedName>
        <fullName evidence="11">Oidioi.mRNA.OKI2018_I69.chr1.g1198.t1.cds</fullName>
    </submittedName>
</protein>
<evidence type="ECO:0000256" key="2">
    <source>
        <dbReference type="ARBA" id="ARBA00022475"/>
    </source>
</evidence>
<accession>A0ABN7SQZ1</accession>
<feature type="transmembrane region" description="Helical" evidence="9">
    <location>
        <begin position="84"/>
        <end position="108"/>
    </location>
</feature>
<dbReference type="InterPro" id="IPR017452">
    <property type="entry name" value="GPCR_Rhodpsn_7TM"/>
</dbReference>
<evidence type="ECO:0000313" key="12">
    <source>
        <dbReference type="Proteomes" id="UP001158576"/>
    </source>
</evidence>
<feature type="transmembrane region" description="Helical" evidence="9">
    <location>
        <begin position="202"/>
        <end position="224"/>
    </location>
</feature>
<organism evidence="11 12">
    <name type="scientific">Oikopleura dioica</name>
    <name type="common">Tunicate</name>
    <dbReference type="NCBI Taxonomy" id="34765"/>
    <lineage>
        <taxon>Eukaryota</taxon>
        <taxon>Metazoa</taxon>
        <taxon>Chordata</taxon>
        <taxon>Tunicata</taxon>
        <taxon>Appendicularia</taxon>
        <taxon>Copelata</taxon>
        <taxon>Oikopleuridae</taxon>
        <taxon>Oikopleura</taxon>
    </lineage>
</organism>
<comment type="subcellular location">
    <subcellularLocation>
        <location evidence="1">Cell membrane</location>
        <topology evidence="1">Multi-pass membrane protein</topology>
    </subcellularLocation>
</comment>
<feature type="domain" description="G-protein coupled receptors family 1 profile" evidence="10">
    <location>
        <begin position="98"/>
        <end position="392"/>
    </location>
</feature>
<dbReference type="Pfam" id="PF00001">
    <property type="entry name" value="7tm_1"/>
    <property type="match status" value="1"/>
</dbReference>
<evidence type="ECO:0000256" key="9">
    <source>
        <dbReference type="SAM" id="Phobius"/>
    </source>
</evidence>
<keyword evidence="12" id="KW-1185">Reference proteome</keyword>
<evidence type="ECO:0000256" key="8">
    <source>
        <dbReference type="ARBA" id="ARBA00023224"/>
    </source>
</evidence>
<keyword evidence="4 9" id="KW-1133">Transmembrane helix</keyword>
<feature type="transmembrane region" description="Helical" evidence="9">
    <location>
        <begin position="120"/>
        <end position="140"/>
    </location>
</feature>
<name>A0ABN7SQZ1_OIKDI</name>
<evidence type="ECO:0000256" key="1">
    <source>
        <dbReference type="ARBA" id="ARBA00004651"/>
    </source>
</evidence>
<dbReference type="PROSITE" id="PS50262">
    <property type="entry name" value="G_PROTEIN_RECEP_F1_2"/>
    <property type="match status" value="1"/>
</dbReference>
<keyword evidence="7" id="KW-0675">Receptor</keyword>
<feature type="transmembrane region" description="Helical" evidence="9">
    <location>
        <begin position="382"/>
        <end position="400"/>
    </location>
</feature>
<evidence type="ECO:0000259" key="10">
    <source>
        <dbReference type="PROSITE" id="PS50262"/>
    </source>
</evidence>
<dbReference type="Proteomes" id="UP001158576">
    <property type="component" value="Chromosome 1"/>
</dbReference>
<sequence>MSDEEKFSQIACDCRLAYGFVSNLSFFNKIHQYDINKNVFNEAENSELNQGNATEDAWLLEALEKMKNTTTLEPAENVLFSKTIAVFIKILMAVGIPANLFLLIVTAMSKRRKNNLQRSSSILFSILAGVDILLFLISIIKLKADARYDYDFVESHFLRQLFCRSYAGIKVVCMLFSVMLLCATALFRFFHIAYPAHTHRPYGLKIAAVVLALAVSASIPIFMYQQVILIGPEESPSCHWGWRLPPRELCKQAEIGIPEFNYRNCSNQKALCHDLPRHKSEFIYWIVIVVVFILTPIGASIMAYCGLIRRLHSNEPKSNWKKGKEYDVLIRNIQLFSTTLGLAWFPVVFWRVIRLIPGFSDGRGLNPVFCEFVSQTAGLTPLISGVVNPFLYSFFGNVFIQDLEKIKFTLFRKIPSLEPLLKTLTKNYGAASNSSVESQINVAETDTVLTACNSSMLILDSPKLNSSNNP</sequence>
<keyword evidence="6 9" id="KW-0472">Membrane</keyword>
<dbReference type="PANTHER" id="PTHR24230">
    <property type="entry name" value="G-PROTEIN COUPLED RECEPTOR"/>
    <property type="match status" value="1"/>
</dbReference>
<keyword evidence="5" id="KW-0297">G-protein coupled receptor</keyword>
<keyword evidence="2" id="KW-1003">Cell membrane</keyword>
<keyword evidence="8" id="KW-0807">Transducer</keyword>